<evidence type="ECO:0000256" key="3">
    <source>
        <dbReference type="ARBA" id="ARBA00022833"/>
    </source>
</evidence>
<feature type="compositionally biased region" description="Basic and acidic residues" evidence="5">
    <location>
        <begin position="582"/>
        <end position="591"/>
    </location>
</feature>
<gene>
    <name evidence="7" type="ORF">NEZAVI_LOCUS8223</name>
</gene>
<feature type="compositionally biased region" description="Polar residues" evidence="5">
    <location>
        <begin position="280"/>
        <end position="301"/>
    </location>
</feature>
<evidence type="ECO:0000259" key="6">
    <source>
        <dbReference type="PROSITE" id="PS50103"/>
    </source>
</evidence>
<feature type="compositionally biased region" description="Polar residues" evidence="5">
    <location>
        <begin position="1101"/>
        <end position="1118"/>
    </location>
</feature>
<evidence type="ECO:0000256" key="1">
    <source>
        <dbReference type="ARBA" id="ARBA00022723"/>
    </source>
</evidence>
<feature type="compositionally biased region" description="Basic and acidic residues" evidence="5">
    <location>
        <begin position="9"/>
        <end position="25"/>
    </location>
</feature>
<accession>A0A9P0HAW3</accession>
<feature type="compositionally biased region" description="Low complexity" evidence="5">
    <location>
        <begin position="461"/>
        <end position="477"/>
    </location>
</feature>
<feature type="region of interest" description="Disordered" evidence="5">
    <location>
        <begin position="712"/>
        <end position="1081"/>
    </location>
</feature>
<feature type="compositionally biased region" description="Polar residues" evidence="5">
    <location>
        <begin position="241"/>
        <end position="255"/>
    </location>
</feature>
<dbReference type="PROSITE" id="PS50103">
    <property type="entry name" value="ZF_C3H1"/>
    <property type="match status" value="1"/>
</dbReference>
<feature type="compositionally biased region" description="Basic and acidic residues" evidence="5">
    <location>
        <begin position="979"/>
        <end position="992"/>
    </location>
</feature>
<sequence length="1177" mass="131743">MDSDSSQDGDDRQNGCRRRDWENRQNSDVSDDENFSRGAKSIDSPPESPPRGGGNLDSPPASPAQGVESPHSVYSGSRSGGSSAEGTPDYPQSPDSPPPKSPASPDRADSRSRLTERDDSISPDRGNSRIGEREDSSSPVPGSGHSGVRNDSPSPGRDNSPGSYRDRSESPDRHNVRARGRDVSLSPERDTRHSSERDDSQSPERRNRQASSRDRSISPTREYSRNTSSKTGESIDRYSKRSFSQSPNGTYSSLRNARFASPENSDSPRRVYHEKDSHRSSVMNRNRSQSPDIKYSSSPTRQDNRDKKSKGNKSKSPDDRTTSYRNENSQEWPASPPTVDSTSNKGSPNRNKIASPSSIGSSSPVAKKSKYDTRDDSPDSHAQSISSRDSSPTDERNFHNIRNHVRNKSSNERSNLSSPERNLKKGRLHKDNARSKHNREKHKSPNYKRVSPRRHSDSDGRSNISSDSSIGSPSPKSRSPEPKRGNKTDKVEIKSHGEDLSDVSDIESIGSDEEQKAKEVKKIEKEKEEKEKKNGINLEEAEQLDFEAEESDSPSKKKDKDAEEEEDGEVKELEEGELSDEGEVRPEETEPRPVCRFFSRGQCTWGSSCSFRHPEALLPPIRPRFPRPFLSIRGRGHHFPFRTFNPRFVHPGVTDKGNYTMFDMVRPLVPMNSGPPPPHIYPPIDCYRPPIERPPIMGPPPYQQPVLRREEPPGESAWERGLRQAKEMLRRSTKRKETDADFEEKKMTLGISGQEEYDKENDYYPRPSSPVYDDYHERSKEGEKRYRSVSDRFGDYPPPSGYYREGWYDDRSRYHHSSRHHSSGKEDSPHAMKNSEAKLHKGQSGYGSRSVPEDYYESRKKKYSSREVVVQRGDKGSWKENSPPSVRSRSGRGDEWSDPWMRSKSPSRKGASRKKSYSSRSRSSSYSSSSSRSSSSYSSYSHSRSQSSISRSGSSRSRSRSSFSRKKLSPLSRRAKSPFSRERRVGEGDRGLHMNPPPPSPRGLSPRRNPTPPPQAERNSRNISARLLAAAMRDRSVSSRSSSGSESSGSSSDSSSDSGSSSSSSSSTRRKHNRKKIELDEKLAQAVKAKAKAMDALKLSGQKQQIKLTLKGTGSSISERLAAPLTRKRPAPDSPNSGEDDSSPNVAKKKSAPSRREELLKQLKAVEDAIARKRSKI</sequence>
<dbReference type="PANTHER" id="PTHR46582">
    <property type="entry name" value="ZINC FINGER CCCH DOMAIN-CONTAINING PROTEIN 18"/>
    <property type="match status" value="1"/>
</dbReference>
<feature type="compositionally biased region" description="Basic and acidic residues" evidence="5">
    <location>
        <begin position="823"/>
        <end position="839"/>
    </location>
</feature>
<feature type="compositionally biased region" description="Polar residues" evidence="5">
    <location>
        <begin position="323"/>
        <end position="352"/>
    </location>
</feature>
<dbReference type="InterPro" id="IPR052647">
    <property type="entry name" value="Zinc_finger_CCCH-type"/>
</dbReference>
<dbReference type="SMART" id="SM00356">
    <property type="entry name" value="ZnF_C3H1"/>
    <property type="match status" value="1"/>
</dbReference>
<feature type="compositionally biased region" description="Basic and acidic residues" evidence="5">
    <location>
        <begin position="773"/>
        <end position="794"/>
    </location>
</feature>
<feature type="compositionally biased region" description="Acidic residues" evidence="5">
    <location>
        <begin position="539"/>
        <end position="552"/>
    </location>
</feature>
<feature type="compositionally biased region" description="Polar residues" evidence="5">
    <location>
        <begin position="380"/>
        <end position="390"/>
    </location>
</feature>
<dbReference type="InterPro" id="IPR000571">
    <property type="entry name" value="Znf_CCCH"/>
</dbReference>
<dbReference type="PANTHER" id="PTHR46582:SF1">
    <property type="entry name" value="ZINC FINGER CCCH DOMAIN-CONTAINING PROTEIN 18"/>
    <property type="match status" value="1"/>
</dbReference>
<feature type="compositionally biased region" description="Basic and acidic residues" evidence="5">
    <location>
        <begin position="369"/>
        <end position="379"/>
    </location>
</feature>
<dbReference type="OrthoDB" id="10072532at2759"/>
<feature type="zinc finger region" description="C3H1-type" evidence="4">
    <location>
        <begin position="589"/>
        <end position="616"/>
    </location>
</feature>
<evidence type="ECO:0000256" key="4">
    <source>
        <dbReference type="PROSITE-ProRule" id="PRU00723"/>
    </source>
</evidence>
<evidence type="ECO:0000256" key="5">
    <source>
        <dbReference type="SAM" id="MobiDB-lite"/>
    </source>
</evidence>
<feature type="compositionally biased region" description="Basic and acidic residues" evidence="5">
    <location>
        <begin position="712"/>
        <end position="747"/>
    </location>
</feature>
<feature type="compositionally biased region" description="Low complexity" evidence="5">
    <location>
        <begin position="137"/>
        <end position="147"/>
    </location>
</feature>
<feature type="compositionally biased region" description="Low complexity" evidence="5">
    <location>
        <begin position="1038"/>
        <end position="1067"/>
    </location>
</feature>
<keyword evidence="1 4" id="KW-0479">Metal-binding</keyword>
<dbReference type="Proteomes" id="UP001152798">
    <property type="component" value="Chromosome 4"/>
</dbReference>
<feature type="compositionally biased region" description="Basic and acidic residues" evidence="5">
    <location>
        <begin position="164"/>
        <end position="216"/>
    </location>
</feature>
<feature type="compositionally biased region" description="Basic residues" evidence="5">
    <location>
        <begin position="957"/>
        <end position="976"/>
    </location>
</feature>
<dbReference type="SUPFAM" id="SSF90229">
    <property type="entry name" value="CCCH zinc finger"/>
    <property type="match status" value="1"/>
</dbReference>
<protein>
    <recommendedName>
        <fullName evidence="6">C3H1-type domain-containing protein</fullName>
    </recommendedName>
</protein>
<name>A0A9P0HAW3_NEZVI</name>
<feature type="compositionally biased region" description="Low complexity" evidence="5">
    <location>
        <begin position="75"/>
        <end position="93"/>
    </location>
</feature>
<feature type="compositionally biased region" description="Basic residues" evidence="5">
    <location>
        <begin position="905"/>
        <end position="917"/>
    </location>
</feature>
<feature type="compositionally biased region" description="Basic and acidic residues" evidence="5">
    <location>
        <begin position="266"/>
        <end position="279"/>
    </location>
</feature>
<dbReference type="GO" id="GO:0071011">
    <property type="term" value="C:precatalytic spliceosome"/>
    <property type="evidence" value="ECO:0007669"/>
    <property type="project" value="TreeGrafter"/>
</dbReference>
<evidence type="ECO:0000313" key="8">
    <source>
        <dbReference type="Proteomes" id="UP001152798"/>
    </source>
</evidence>
<feature type="compositionally biased region" description="Basic residues" evidence="5">
    <location>
        <begin position="813"/>
        <end position="822"/>
    </location>
</feature>
<dbReference type="InterPro" id="IPR041367">
    <property type="entry name" value="Znf-CCCH_4"/>
</dbReference>
<dbReference type="Pfam" id="PF18044">
    <property type="entry name" value="zf-CCCH_4"/>
    <property type="match status" value="1"/>
</dbReference>
<evidence type="ECO:0000313" key="7">
    <source>
        <dbReference type="EMBL" id="CAH1398611.1"/>
    </source>
</evidence>
<dbReference type="AlphaFoldDB" id="A0A9P0HAW3"/>
<keyword evidence="2 4" id="KW-0863">Zinc-finger</keyword>
<dbReference type="GO" id="GO:0003723">
    <property type="term" value="F:RNA binding"/>
    <property type="evidence" value="ECO:0007669"/>
    <property type="project" value="TreeGrafter"/>
</dbReference>
<dbReference type="GO" id="GO:0008270">
    <property type="term" value="F:zinc ion binding"/>
    <property type="evidence" value="ECO:0007669"/>
    <property type="project" value="UniProtKB-KW"/>
</dbReference>
<feature type="compositionally biased region" description="Basic and acidic residues" evidence="5">
    <location>
        <begin position="513"/>
        <end position="534"/>
    </location>
</feature>
<feature type="compositionally biased region" description="Low complexity" evidence="5">
    <location>
        <begin position="918"/>
        <end position="956"/>
    </location>
</feature>
<feature type="compositionally biased region" description="Acidic residues" evidence="5">
    <location>
        <begin position="562"/>
        <end position="581"/>
    </location>
</feature>
<feature type="compositionally biased region" description="Basic and acidic residues" evidence="5">
    <location>
        <begin position="106"/>
        <end position="136"/>
    </location>
</feature>
<dbReference type="InterPro" id="IPR036855">
    <property type="entry name" value="Znf_CCCH_sf"/>
</dbReference>
<evidence type="ECO:0000256" key="2">
    <source>
        <dbReference type="ARBA" id="ARBA00022771"/>
    </source>
</evidence>
<keyword evidence="3 4" id="KW-0862">Zinc</keyword>
<feature type="compositionally biased region" description="Basic residues" evidence="5">
    <location>
        <begin position="435"/>
        <end position="453"/>
    </location>
</feature>
<keyword evidence="8" id="KW-1185">Reference proteome</keyword>
<feature type="region of interest" description="Disordered" evidence="5">
    <location>
        <begin position="1097"/>
        <end position="1160"/>
    </location>
</feature>
<feature type="region of interest" description="Disordered" evidence="5">
    <location>
        <begin position="1"/>
        <end position="591"/>
    </location>
</feature>
<feature type="domain" description="C3H1-type" evidence="6">
    <location>
        <begin position="589"/>
        <end position="616"/>
    </location>
</feature>
<dbReference type="EMBL" id="OV725080">
    <property type="protein sequence ID" value="CAH1398611.1"/>
    <property type="molecule type" value="Genomic_DNA"/>
</dbReference>
<proteinExistence type="predicted"/>
<organism evidence="7 8">
    <name type="scientific">Nezara viridula</name>
    <name type="common">Southern green stink bug</name>
    <name type="synonym">Cimex viridulus</name>
    <dbReference type="NCBI Taxonomy" id="85310"/>
    <lineage>
        <taxon>Eukaryota</taxon>
        <taxon>Metazoa</taxon>
        <taxon>Ecdysozoa</taxon>
        <taxon>Arthropoda</taxon>
        <taxon>Hexapoda</taxon>
        <taxon>Insecta</taxon>
        <taxon>Pterygota</taxon>
        <taxon>Neoptera</taxon>
        <taxon>Paraneoptera</taxon>
        <taxon>Hemiptera</taxon>
        <taxon>Heteroptera</taxon>
        <taxon>Panheteroptera</taxon>
        <taxon>Pentatomomorpha</taxon>
        <taxon>Pentatomoidea</taxon>
        <taxon>Pentatomidae</taxon>
        <taxon>Pentatominae</taxon>
        <taxon>Nezara</taxon>
    </lineage>
</organism>
<reference evidence="7" key="1">
    <citation type="submission" date="2022-01" db="EMBL/GenBank/DDBJ databases">
        <authorList>
            <person name="King R."/>
        </authorList>
    </citation>
    <scope>NUCLEOTIDE SEQUENCE</scope>
</reference>
<feature type="compositionally biased region" description="Basic and acidic residues" evidence="5">
    <location>
        <begin position="478"/>
        <end position="499"/>
    </location>
</feature>
<feature type="compositionally biased region" description="Low complexity" evidence="5">
    <location>
        <begin position="353"/>
        <end position="366"/>
    </location>
</feature>
<dbReference type="Gene3D" id="4.10.1000.10">
    <property type="entry name" value="Zinc finger, CCCH-type"/>
    <property type="match status" value="1"/>
</dbReference>
<feature type="compositionally biased region" description="Polar residues" evidence="5">
    <location>
        <begin position="217"/>
        <end position="232"/>
    </location>
</feature>